<evidence type="ECO:0000313" key="1">
    <source>
        <dbReference type="EMBL" id="QNT63783.1"/>
    </source>
</evidence>
<dbReference type="RefSeq" id="WP_006845422.1">
    <property type="nucleotide sequence ID" value="NZ_CP026847.1"/>
</dbReference>
<dbReference type="GO" id="GO:0015031">
    <property type="term" value="P:protein transport"/>
    <property type="evidence" value="ECO:0007669"/>
    <property type="project" value="InterPro"/>
</dbReference>
<keyword evidence="2" id="KW-1185">Reference proteome</keyword>
<dbReference type="AlphaFoldDB" id="A0A7H1MJZ7"/>
<dbReference type="InterPro" id="IPR022259">
    <property type="entry name" value="Acessory_Sec_prot_Asp3"/>
</dbReference>
<organism evidence="1 2">
    <name type="scientific">Weissella koreensis</name>
    <dbReference type="NCBI Taxonomy" id="165096"/>
    <lineage>
        <taxon>Bacteria</taxon>
        <taxon>Bacillati</taxon>
        <taxon>Bacillota</taxon>
        <taxon>Bacilli</taxon>
        <taxon>Lactobacillales</taxon>
        <taxon>Lactobacillaceae</taxon>
        <taxon>Weissella</taxon>
    </lineage>
</organism>
<sequence>MNNIYFTRWPDNLSDVAVTGTDIRYLEDGKVYFSNETFSPGKVLCTWRSKTNYIEQGIKPTLPLLESGQKYKLTAQLESDNGLSVQLQIIFYDINQEKIDGIILKGLSDKFTYPDDAVSYEISLLNLNNKWLKFDYLEINNVKDKRIVTAHLGKHGSFIFTTPAINGAVGKRLGITFSRGPSTITEVPELIDKSVLGGIIHVYTDGNNLKELLNEIKNKFEFKNLSVLEHQKNCFYHLTDSEIKQIKYFLSKNN</sequence>
<protein>
    <submittedName>
        <fullName evidence="1">Accessory Sec system protein Asp3</fullName>
    </submittedName>
</protein>
<dbReference type="EMBL" id="CP043431">
    <property type="protein sequence ID" value="QNT63783.1"/>
    <property type="molecule type" value="Genomic_DNA"/>
</dbReference>
<accession>A0A7H1MJZ7</accession>
<evidence type="ECO:0000313" key="2">
    <source>
        <dbReference type="Proteomes" id="UP000516446"/>
    </source>
</evidence>
<reference evidence="1 2" key="1">
    <citation type="submission" date="2019-08" db="EMBL/GenBank/DDBJ databases">
        <authorList>
            <person name="Chang H.C."/>
            <person name="Mun S.Y."/>
        </authorList>
    </citation>
    <scope>NUCLEOTIDE SEQUENCE [LARGE SCALE GENOMIC DNA]</scope>
    <source>
        <strain evidence="1 2">SK</strain>
    </source>
</reference>
<proteinExistence type="predicted"/>
<name>A0A7H1MJZ7_9LACO</name>
<dbReference type="Pfam" id="PF15432">
    <property type="entry name" value="Sec-ASP3"/>
    <property type="match status" value="1"/>
</dbReference>
<dbReference type="Proteomes" id="UP000516446">
    <property type="component" value="Chromosome"/>
</dbReference>
<gene>
    <name evidence="1" type="primary">asp3</name>
    <name evidence="1" type="ORF">FY536_00195</name>
</gene>
<dbReference type="NCBIfam" id="TIGR03711">
    <property type="entry name" value="acc_sec_asp3"/>
    <property type="match status" value="1"/>
</dbReference>